<sequence>MRKKKEKKTKKRQTRQSRAAMKQKLTNKMENRRPNESKETPNRFWLIEGKLSERSHSESRLFVENKEQRFRTCHKITAYIFRL</sequence>
<feature type="compositionally biased region" description="Basic residues" evidence="1">
    <location>
        <begin position="1"/>
        <end position="15"/>
    </location>
</feature>
<evidence type="ECO:0000313" key="3">
    <source>
        <dbReference type="Proteomes" id="UP000053676"/>
    </source>
</evidence>
<accession>W2TIF9</accession>
<gene>
    <name evidence="2" type="ORF">NECAME_00230</name>
</gene>
<evidence type="ECO:0000256" key="1">
    <source>
        <dbReference type="SAM" id="MobiDB-lite"/>
    </source>
</evidence>
<evidence type="ECO:0000313" key="2">
    <source>
        <dbReference type="EMBL" id="ETN81880.1"/>
    </source>
</evidence>
<reference evidence="3" key="1">
    <citation type="journal article" date="2014" name="Nat. Genet.">
        <title>Genome of the human hookworm Necator americanus.</title>
        <authorList>
            <person name="Tang Y.T."/>
            <person name="Gao X."/>
            <person name="Rosa B.A."/>
            <person name="Abubucker S."/>
            <person name="Hallsworth-Pepin K."/>
            <person name="Martin J."/>
            <person name="Tyagi R."/>
            <person name="Heizer E."/>
            <person name="Zhang X."/>
            <person name="Bhonagiri-Palsikar V."/>
            <person name="Minx P."/>
            <person name="Warren W.C."/>
            <person name="Wang Q."/>
            <person name="Zhan B."/>
            <person name="Hotez P.J."/>
            <person name="Sternberg P.W."/>
            <person name="Dougall A."/>
            <person name="Gaze S.T."/>
            <person name="Mulvenna J."/>
            <person name="Sotillo J."/>
            <person name="Ranganathan S."/>
            <person name="Rabelo E.M."/>
            <person name="Wilson R.K."/>
            <person name="Felgner P.L."/>
            <person name="Bethony J."/>
            <person name="Hawdon J.M."/>
            <person name="Gasser R.B."/>
            <person name="Loukas A."/>
            <person name="Mitreva M."/>
        </authorList>
    </citation>
    <scope>NUCLEOTIDE SEQUENCE [LARGE SCALE GENOMIC DNA]</scope>
</reference>
<protein>
    <submittedName>
        <fullName evidence="2">Uncharacterized protein</fullName>
    </submittedName>
</protein>
<dbReference type="EMBL" id="KI658623">
    <property type="protein sequence ID" value="ETN81880.1"/>
    <property type="molecule type" value="Genomic_DNA"/>
</dbReference>
<dbReference type="KEGG" id="nai:NECAME_00230"/>
<feature type="region of interest" description="Disordered" evidence="1">
    <location>
        <begin position="1"/>
        <end position="43"/>
    </location>
</feature>
<name>W2TIF9_NECAM</name>
<organism evidence="2 3">
    <name type="scientific">Necator americanus</name>
    <name type="common">Human hookworm</name>
    <dbReference type="NCBI Taxonomy" id="51031"/>
    <lineage>
        <taxon>Eukaryota</taxon>
        <taxon>Metazoa</taxon>
        <taxon>Ecdysozoa</taxon>
        <taxon>Nematoda</taxon>
        <taxon>Chromadorea</taxon>
        <taxon>Rhabditida</taxon>
        <taxon>Rhabditina</taxon>
        <taxon>Rhabditomorpha</taxon>
        <taxon>Strongyloidea</taxon>
        <taxon>Ancylostomatidae</taxon>
        <taxon>Bunostominae</taxon>
        <taxon>Necator</taxon>
    </lineage>
</organism>
<dbReference type="AlphaFoldDB" id="W2TIF9"/>
<proteinExistence type="predicted"/>
<keyword evidence="3" id="KW-1185">Reference proteome</keyword>
<feature type="non-terminal residue" evidence="2">
    <location>
        <position position="83"/>
    </location>
</feature>
<dbReference type="Proteomes" id="UP000053676">
    <property type="component" value="Unassembled WGS sequence"/>
</dbReference>
<feature type="compositionally biased region" description="Basic and acidic residues" evidence="1">
    <location>
        <begin position="27"/>
        <end position="41"/>
    </location>
</feature>